<reference evidence="1 2" key="1">
    <citation type="submission" date="2019-11" db="EMBL/GenBank/DDBJ databases">
        <title>Eggerthellaceae novel genus isolated from the rectal contents of marmort.</title>
        <authorList>
            <person name="Zhang G."/>
        </authorList>
    </citation>
    <scope>NUCLEOTIDE SEQUENCE [LARGE SCALE GENOMIC DNA]</scope>
    <source>
        <strain evidence="2">zg-886</strain>
    </source>
</reference>
<organism evidence="1 2">
    <name type="scientific">Xiamenia xianingshaonis</name>
    <dbReference type="NCBI Taxonomy" id="2682776"/>
    <lineage>
        <taxon>Bacteria</taxon>
        <taxon>Bacillati</taxon>
        <taxon>Actinomycetota</taxon>
        <taxon>Coriobacteriia</taxon>
        <taxon>Eggerthellales</taxon>
        <taxon>Eggerthellaceae</taxon>
        <taxon>Xiamenia</taxon>
    </lineage>
</organism>
<evidence type="ECO:0008006" key="3">
    <source>
        <dbReference type="Google" id="ProtNLM"/>
    </source>
</evidence>
<accession>A0ABX0IFX4</accession>
<keyword evidence="2" id="KW-1185">Reference proteome</keyword>
<dbReference type="EMBL" id="WPCR01000002">
    <property type="protein sequence ID" value="NHM13508.1"/>
    <property type="molecule type" value="Genomic_DNA"/>
</dbReference>
<evidence type="ECO:0000313" key="2">
    <source>
        <dbReference type="Proteomes" id="UP000636394"/>
    </source>
</evidence>
<protein>
    <recommendedName>
        <fullName evidence="3">Pyridoxamine 5'-phosphate oxidase putative domain-containing protein</fullName>
    </recommendedName>
</protein>
<sequence length="138" mass="14958">MPFTLDSFEIYEPTGSVLVTVSAKGAMTFSRDCVMTMHEPRYVVFMLDRGGKKLAVVSCERTSRGARAFSKGSNGKRSHAADSVRVSDKGLAREIALLAGVELMSGSVKFEGIWHEEVKAMVFDLAVKPAGKIETIVA</sequence>
<proteinExistence type="predicted"/>
<name>A0ABX0IFX4_9ACTN</name>
<dbReference type="Proteomes" id="UP000636394">
    <property type="component" value="Unassembled WGS sequence"/>
</dbReference>
<gene>
    <name evidence="1" type="ORF">GMI68_01765</name>
</gene>
<comment type="caution">
    <text evidence="1">The sequence shown here is derived from an EMBL/GenBank/DDBJ whole genome shotgun (WGS) entry which is preliminary data.</text>
</comment>
<evidence type="ECO:0000313" key="1">
    <source>
        <dbReference type="EMBL" id="NHM13508.1"/>
    </source>
</evidence>
<dbReference type="RefSeq" id="WP_166338420.1">
    <property type="nucleotide sequence ID" value="NZ_WPCR01000002.1"/>
</dbReference>